<sequence>MMYNVHIQHVVLIGMCWHGIVAWRDDVQVWECSRMEAVWDRSALHSLTLYSAGFKVDPGPRPCTQGVGRQLARWWAGQDVGSGADIVFVNSWGISGTVTAHSCPSPGSLAAHS</sequence>
<accession>A0A8S1JEL6</accession>
<feature type="chain" id="PRO_5035716038" evidence="1">
    <location>
        <begin position="23"/>
        <end position="113"/>
    </location>
</feature>
<keyword evidence="3" id="KW-1185">Reference proteome</keyword>
<proteinExistence type="predicted"/>
<gene>
    <name evidence="2" type="ORF">OSTQU699_LOCUS10087</name>
</gene>
<feature type="signal peptide" evidence="1">
    <location>
        <begin position="1"/>
        <end position="22"/>
    </location>
</feature>
<dbReference type="AlphaFoldDB" id="A0A8S1JEL6"/>
<keyword evidence="1" id="KW-0732">Signal</keyword>
<protein>
    <submittedName>
        <fullName evidence="2">Uncharacterized protein</fullName>
    </submittedName>
</protein>
<dbReference type="Proteomes" id="UP000708148">
    <property type="component" value="Unassembled WGS sequence"/>
</dbReference>
<name>A0A8S1JEL6_9CHLO</name>
<comment type="caution">
    <text evidence="2">The sequence shown here is derived from an EMBL/GenBank/DDBJ whole genome shotgun (WGS) entry which is preliminary data.</text>
</comment>
<organism evidence="2 3">
    <name type="scientific">Ostreobium quekettii</name>
    <dbReference type="NCBI Taxonomy" id="121088"/>
    <lineage>
        <taxon>Eukaryota</taxon>
        <taxon>Viridiplantae</taxon>
        <taxon>Chlorophyta</taxon>
        <taxon>core chlorophytes</taxon>
        <taxon>Ulvophyceae</taxon>
        <taxon>TCBD clade</taxon>
        <taxon>Bryopsidales</taxon>
        <taxon>Ostreobineae</taxon>
        <taxon>Ostreobiaceae</taxon>
        <taxon>Ostreobium</taxon>
    </lineage>
</organism>
<evidence type="ECO:0000256" key="1">
    <source>
        <dbReference type="SAM" id="SignalP"/>
    </source>
</evidence>
<evidence type="ECO:0000313" key="3">
    <source>
        <dbReference type="Proteomes" id="UP000708148"/>
    </source>
</evidence>
<evidence type="ECO:0000313" key="2">
    <source>
        <dbReference type="EMBL" id="CAD7704732.1"/>
    </source>
</evidence>
<reference evidence="2" key="1">
    <citation type="submission" date="2020-12" db="EMBL/GenBank/DDBJ databases">
        <authorList>
            <person name="Iha C."/>
        </authorList>
    </citation>
    <scope>NUCLEOTIDE SEQUENCE</scope>
</reference>
<dbReference type="EMBL" id="CAJHUC010002946">
    <property type="protein sequence ID" value="CAD7704732.1"/>
    <property type="molecule type" value="Genomic_DNA"/>
</dbReference>